<proteinExistence type="predicted"/>
<protein>
    <submittedName>
        <fullName evidence="1">Uncharacterized protein</fullName>
    </submittedName>
</protein>
<reference evidence="1 2" key="1">
    <citation type="submission" date="2021-03" db="EMBL/GenBank/DDBJ databases">
        <title>Novel species identification of genus Shewanella.</title>
        <authorList>
            <person name="Liu G."/>
            <person name="Zhang Q."/>
        </authorList>
    </citation>
    <scope>NUCLEOTIDE SEQUENCE [LARGE SCALE GENOMIC DNA]</scope>
    <source>
        <strain evidence="1 2">FJAT-51800</strain>
    </source>
</reference>
<evidence type="ECO:0000313" key="2">
    <source>
        <dbReference type="Proteomes" id="UP000662770"/>
    </source>
</evidence>
<gene>
    <name evidence="1" type="ORF">JYB87_12010</name>
</gene>
<accession>A0ABX7QNM2</accession>
<keyword evidence="2" id="KW-1185">Reference proteome</keyword>
<organism evidence="1 2">
    <name type="scientific">Shewanella avicenniae</name>
    <dbReference type="NCBI Taxonomy" id="2814294"/>
    <lineage>
        <taxon>Bacteria</taxon>
        <taxon>Pseudomonadati</taxon>
        <taxon>Pseudomonadota</taxon>
        <taxon>Gammaproteobacteria</taxon>
        <taxon>Alteromonadales</taxon>
        <taxon>Shewanellaceae</taxon>
        <taxon>Shewanella</taxon>
    </lineage>
</organism>
<sequence>MNTINLATVNRSNKLIEQQLMLAVRFGVLMYRRRDTELSRRRLLAAIKALHDHLNTYGPSTWLEQNFMGVSGQFAGLWWLVTGKFGSYRIGIDDREFKVAGAPVLSLVKGEMQA</sequence>
<dbReference type="RefSeq" id="WP_207353733.1">
    <property type="nucleotide sequence ID" value="NZ_CP071503.1"/>
</dbReference>
<name>A0ABX7QNM2_9GAMM</name>
<dbReference type="Proteomes" id="UP000662770">
    <property type="component" value="Chromosome"/>
</dbReference>
<dbReference type="EMBL" id="CP071503">
    <property type="protein sequence ID" value="QSX32490.1"/>
    <property type="molecule type" value="Genomic_DNA"/>
</dbReference>
<evidence type="ECO:0000313" key="1">
    <source>
        <dbReference type="EMBL" id="QSX32490.1"/>
    </source>
</evidence>